<keyword evidence="3" id="KW-1185">Reference proteome</keyword>
<sequence length="228" mass="25868">MKSILRSILHVVFPEVCAGCKAILNGNERLLCSYCRYEMPKTNFLTQPNNEAYKKFYGIVPVNKVAALLYFEKDGITQHILHQLKYKNQPELGALLANMFADALQASNFFPTNCCLIPVPLHPKRLKQRGYNQIHAFAKTLAKNHNLEINKDILVRNLYNKTQTKKNLTERNLGEKPIFGLSDWVTQAQHFVLIDDVLTTGSTLIQCAKVLQQIPDAEVSILTLAYAH</sequence>
<dbReference type="SUPFAM" id="SSF53271">
    <property type="entry name" value="PRTase-like"/>
    <property type="match status" value="1"/>
</dbReference>
<dbReference type="RefSeq" id="WP_264432924.1">
    <property type="nucleotide sequence ID" value="NZ_CP081495.1"/>
</dbReference>
<dbReference type="PANTHER" id="PTHR47505:SF1">
    <property type="entry name" value="DNA UTILIZATION PROTEIN YHGH"/>
    <property type="match status" value="1"/>
</dbReference>
<gene>
    <name evidence="2" type="ORF">K5I29_09845</name>
</gene>
<dbReference type="InterPro" id="IPR029057">
    <property type="entry name" value="PRTase-like"/>
</dbReference>
<dbReference type="InterPro" id="IPR051910">
    <property type="entry name" value="ComF/GntX_DNA_util-trans"/>
</dbReference>
<dbReference type="CDD" id="cd06223">
    <property type="entry name" value="PRTases_typeI"/>
    <property type="match status" value="1"/>
</dbReference>
<evidence type="ECO:0000313" key="3">
    <source>
        <dbReference type="Proteomes" id="UP001163328"/>
    </source>
</evidence>
<reference evidence="2" key="1">
    <citation type="submission" date="2021-08" db="EMBL/GenBank/DDBJ databases">
        <title>Flavobacterium sp. strain CC-SYL302.</title>
        <authorList>
            <person name="Lin S.-Y."/>
            <person name="Lee T.-H."/>
            <person name="Young C.-C."/>
        </authorList>
    </citation>
    <scope>NUCLEOTIDE SEQUENCE</scope>
    <source>
        <strain evidence="2">CC-SYL302</strain>
    </source>
</reference>
<proteinExistence type="inferred from homology"/>
<dbReference type="InterPro" id="IPR000836">
    <property type="entry name" value="PRTase_dom"/>
</dbReference>
<dbReference type="Proteomes" id="UP001163328">
    <property type="component" value="Chromosome"/>
</dbReference>
<dbReference type="Gene3D" id="3.40.50.2020">
    <property type="match status" value="1"/>
</dbReference>
<comment type="similarity">
    <text evidence="1">Belongs to the ComF/GntX family.</text>
</comment>
<protein>
    <submittedName>
        <fullName evidence="2">ComF family protein</fullName>
    </submittedName>
</protein>
<accession>A0ABY6LZG6</accession>
<dbReference type="EMBL" id="CP081495">
    <property type="protein sequence ID" value="UYW00804.1"/>
    <property type="molecule type" value="Genomic_DNA"/>
</dbReference>
<organism evidence="2 3">
    <name type="scientific">Flavobacterium agricola</name>
    <dbReference type="NCBI Taxonomy" id="2870839"/>
    <lineage>
        <taxon>Bacteria</taxon>
        <taxon>Pseudomonadati</taxon>
        <taxon>Bacteroidota</taxon>
        <taxon>Flavobacteriia</taxon>
        <taxon>Flavobacteriales</taxon>
        <taxon>Flavobacteriaceae</taxon>
        <taxon>Flavobacterium</taxon>
    </lineage>
</organism>
<name>A0ABY6LZG6_9FLAO</name>
<evidence type="ECO:0000256" key="1">
    <source>
        <dbReference type="ARBA" id="ARBA00008007"/>
    </source>
</evidence>
<dbReference type="PANTHER" id="PTHR47505">
    <property type="entry name" value="DNA UTILIZATION PROTEIN YHGH"/>
    <property type="match status" value="1"/>
</dbReference>
<evidence type="ECO:0000313" key="2">
    <source>
        <dbReference type="EMBL" id="UYW00804.1"/>
    </source>
</evidence>